<name>A0A062U7J2_9PROT</name>
<dbReference type="Proteomes" id="UP000027037">
    <property type="component" value="Unassembled WGS sequence"/>
</dbReference>
<feature type="transmembrane region" description="Helical" evidence="1">
    <location>
        <begin position="48"/>
        <end position="69"/>
    </location>
</feature>
<evidence type="ECO:0000313" key="2">
    <source>
        <dbReference type="EMBL" id="KCZ54237.1"/>
    </source>
</evidence>
<reference evidence="2 3" key="1">
    <citation type="journal article" date="2014" name="Antonie Van Leeuwenhoek">
        <title>Hyphomonas beringensis sp. nov. and Hyphomonas chukchiensis sp. nov., isolated from surface seawater of the Bering Sea and Chukchi Sea.</title>
        <authorList>
            <person name="Li C."/>
            <person name="Lai Q."/>
            <person name="Li G."/>
            <person name="Dong C."/>
            <person name="Wang J."/>
            <person name="Liao Y."/>
            <person name="Shao Z."/>
        </authorList>
    </citation>
    <scope>NUCLEOTIDE SEQUENCE [LARGE SCALE GENOMIC DNA]</scope>
    <source>
        <strain evidence="2 3">25B14_1</strain>
    </source>
</reference>
<dbReference type="Pfam" id="PF14110">
    <property type="entry name" value="DUF4282"/>
    <property type="match status" value="1"/>
</dbReference>
<accession>A0A062U7J2</accession>
<dbReference type="AlphaFoldDB" id="A0A062U7J2"/>
<evidence type="ECO:0000256" key="1">
    <source>
        <dbReference type="SAM" id="Phobius"/>
    </source>
</evidence>
<dbReference type="OrthoDB" id="8127006at2"/>
<gene>
    <name evidence="2" type="ORF">HY29_15005</name>
</gene>
<dbReference type="eggNOG" id="ENOG5033BCB">
    <property type="taxonomic scope" value="Bacteria"/>
</dbReference>
<comment type="caution">
    <text evidence="2">The sequence shown here is derived from an EMBL/GenBank/DDBJ whole genome shotgun (WGS) entry which is preliminary data.</text>
</comment>
<evidence type="ECO:0008006" key="4">
    <source>
        <dbReference type="Google" id="ProtNLM"/>
    </source>
</evidence>
<dbReference type="STRING" id="1280946.HY29_15005"/>
<proteinExistence type="predicted"/>
<keyword evidence="1" id="KW-1133">Transmembrane helix</keyword>
<keyword evidence="1" id="KW-0472">Membrane</keyword>
<keyword evidence="1" id="KW-0812">Transmembrane</keyword>
<sequence>MLQRFLTFDKLIGTTLIKVLYYIGLIGIALYAVIMFLLGLGVMVSQSFFGGIGMIIAAIIGGAVSLLFWRFMCELYMLFFRISDDVRELKEMKTGTPPAAPVTATPPPEV</sequence>
<dbReference type="EMBL" id="AWFF01000040">
    <property type="protein sequence ID" value="KCZ54237.1"/>
    <property type="molecule type" value="Genomic_DNA"/>
</dbReference>
<organism evidence="2 3">
    <name type="scientific">Hyphomonas beringensis</name>
    <dbReference type="NCBI Taxonomy" id="1280946"/>
    <lineage>
        <taxon>Bacteria</taxon>
        <taxon>Pseudomonadati</taxon>
        <taxon>Pseudomonadota</taxon>
        <taxon>Alphaproteobacteria</taxon>
        <taxon>Hyphomonadales</taxon>
        <taxon>Hyphomonadaceae</taxon>
        <taxon>Hyphomonas</taxon>
    </lineage>
</organism>
<dbReference type="PATRIC" id="fig|1280946.3.peg.2008"/>
<keyword evidence="3" id="KW-1185">Reference proteome</keyword>
<evidence type="ECO:0000313" key="3">
    <source>
        <dbReference type="Proteomes" id="UP000027037"/>
    </source>
</evidence>
<dbReference type="RefSeq" id="WP_034796417.1">
    <property type="nucleotide sequence ID" value="NZ_AWFF01000040.1"/>
</dbReference>
<feature type="transmembrane region" description="Helical" evidence="1">
    <location>
        <begin position="20"/>
        <end position="42"/>
    </location>
</feature>
<protein>
    <recommendedName>
        <fullName evidence="4">DUF4282 domain-containing protein</fullName>
    </recommendedName>
</protein>
<dbReference type="InterPro" id="IPR025557">
    <property type="entry name" value="DUF4282"/>
</dbReference>